<dbReference type="PANTHER" id="PTHR11610:SF178">
    <property type="entry name" value="LIPASE MEMBER H-A-LIKE PROTEIN"/>
    <property type="match status" value="1"/>
</dbReference>
<dbReference type="GO" id="GO:0005615">
    <property type="term" value="C:extracellular space"/>
    <property type="evidence" value="ECO:0007669"/>
    <property type="project" value="TreeGrafter"/>
</dbReference>
<name>A0A5E4QWE5_9NEOP</name>
<keyword evidence="7" id="KW-1185">Reference proteome</keyword>
<feature type="non-terminal residue" evidence="6">
    <location>
        <position position="213"/>
    </location>
</feature>
<protein>
    <recommendedName>
        <fullName evidence="5">Lipase domain-containing protein</fullName>
    </recommendedName>
</protein>
<comment type="similarity">
    <text evidence="2 4">Belongs to the AB hydrolase superfamily. Lipase family.</text>
</comment>
<evidence type="ECO:0000256" key="3">
    <source>
        <dbReference type="ARBA" id="ARBA00022525"/>
    </source>
</evidence>
<reference evidence="6 7" key="1">
    <citation type="submission" date="2017-07" db="EMBL/GenBank/DDBJ databases">
        <authorList>
            <person name="Talla V."/>
            <person name="Backstrom N."/>
        </authorList>
    </citation>
    <scope>NUCLEOTIDE SEQUENCE [LARGE SCALE GENOMIC DNA]</scope>
</reference>
<dbReference type="Pfam" id="PF00151">
    <property type="entry name" value="Lipase"/>
    <property type="match status" value="1"/>
</dbReference>
<dbReference type="InterPro" id="IPR000734">
    <property type="entry name" value="TAG_lipase"/>
</dbReference>
<dbReference type="PANTHER" id="PTHR11610">
    <property type="entry name" value="LIPASE"/>
    <property type="match status" value="1"/>
</dbReference>
<dbReference type="EMBL" id="FZQP02005777">
    <property type="protein sequence ID" value="VVD02062.1"/>
    <property type="molecule type" value="Genomic_DNA"/>
</dbReference>
<gene>
    <name evidence="6" type="ORF">LSINAPIS_LOCUS12353</name>
</gene>
<dbReference type="Proteomes" id="UP000324832">
    <property type="component" value="Unassembled WGS sequence"/>
</dbReference>
<dbReference type="GO" id="GO:0016042">
    <property type="term" value="P:lipid catabolic process"/>
    <property type="evidence" value="ECO:0007669"/>
    <property type="project" value="TreeGrafter"/>
</dbReference>
<dbReference type="PRINTS" id="PR00821">
    <property type="entry name" value="TAGLIPASE"/>
</dbReference>
<sequence>MDVKMIAVIIRGHYHHESFVGVCVAAGLPVENVGEKIYPRFMEIPGDDGLMHKVDLEEEPDMELLNEIARNPANNQYLLYTRRNPRLSQTLRMNNAASITGSNFNARVPTVVVAHGWLGNGYNNLNPVVRAAYLDKSDVNVIIVDWSRLALSTYPTAVRGVPAVGRGVGEFLVFLNQVTGAPFNTMHLVGFSLGAHLVGNAGRAMSGRAARVT</sequence>
<evidence type="ECO:0000313" key="7">
    <source>
        <dbReference type="Proteomes" id="UP000324832"/>
    </source>
</evidence>
<evidence type="ECO:0000259" key="5">
    <source>
        <dbReference type="Pfam" id="PF00151"/>
    </source>
</evidence>
<feature type="domain" description="Lipase" evidence="5">
    <location>
        <begin position="72"/>
        <end position="213"/>
    </location>
</feature>
<evidence type="ECO:0000313" key="6">
    <source>
        <dbReference type="EMBL" id="VVD02062.1"/>
    </source>
</evidence>
<dbReference type="GO" id="GO:0016298">
    <property type="term" value="F:lipase activity"/>
    <property type="evidence" value="ECO:0007669"/>
    <property type="project" value="InterPro"/>
</dbReference>
<organism evidence="6 7">
    <name type="scientific">Leptidea sinapis</name>
    <dbReference type="NCBI Taxonomy" id="189913"/>
    <lineage>
        <taxon>Eukaryota</taxon>
        <taxon>Metazoa</taxon>
        <taxon>Ecdysozoa</taxon>
        <taxon>Arthropoda</taxon>
        <taxon>Hexapoda</taxon>
        <taxon>Insecta</taxon>
        <taxon>Pterygota</taxon>
        <taxon>Neoptera</taxon>
        <taxon>Endopterygota</taxon>
        <taxon>Lepidoptera</taxon>
        <taxon>Glossata</taxon>
        <taxon>Ditrysia</taxon>
        <taxon>Papilionoidea</taxon>
        <taxon>Pieridae</taxon>
        <taxon>Dismorphiinae</taxon>
        <taxon>Leptidea</taxon>
    </lineage>
</organism>
<evidence type="ECO:0000256" key="1">
    <source>
        <dbReference type="ARBA" id="ARBA00004613"/>
    </source>
</evidence>
<dbReference type="Gene3D" id="3.40.50.1820">
    <property type="entry name" value="alpha/beta hydrolase"/>
    <property type="match status" value="1"/>
</dbReference>
<accession>A0A5E4QWE5</accession>
<dbReference type="InterPro" id="IPR013818">
    <property type="entry name" value="Lipase"/>
</dbReference>
<dbReference type="AlphaFoldDB" id="A0A5E4QWE5"/>
<dbReference type="SUPFAM" id="SSF53474">
    <property type="entry name" value="alpha/beta-Hydrolases"/>
    <property type="match status" value="1"/>
</dbReference>
<evidence type="ECO:0000256" key="2">
    <source>
        <dbReference type="ARBA" id="ARBA00010701"/>
    </source>
</evidence>
<comment type="subcellular location">
    <subcellularLocation>
        <location evidence="1">Secreted</location>
    </subcellularLocation>
</comment>
<dbReference type="InterPro" id="IPR029058">
    <property type="entry name" value="AB_hydrolase_fold"/>
</dbReference>
<keyword evidence="3" id="KW-0964">Secreted</keyword>
<proteinExistence type="inferred from homology"/>
<evidence type="ECO:0000256" key="4">
    <source>
        <dbReference type="RuleBase" id="RU004262"/>
    </source>
</evidence>